<dbReference type="InterPro" id="IPR050245">
    <property type="entry name" value="PrsA_foldase"/>
</dbReference>
<keyword evidence="9" id="KW-1185">Reference proteome</keyword>
<keyword evidence="5 6" id="KW-0413">Isomerase</keyword>
<dbReference type="GO" id="GO:0003755">
    <property type="term" value="F:peptidyl-prolyl cis-trans isomerase activity"/>
    <property type="evidence" value="ECO:0007669"/>
    <property type="project" value="UniProtKB-KW"/>
</dbReference>
<evidence type="ECO:0000259" key="7">
    <source>
        <dbReference type="PROSITE" id="PS50198"/>
    </source>
</evidence>
<dbReference type="EMBL" id="CP022437">
    <property type="protein sequence ID" value="ASN03718.1"/>
    <property type="molecule type" value="Genomic_DNA"/>
</dbReference>
<feature type="domain" description="PpiC" evidence="7">
    <location>
        <begin position="162"/>
        <end position="254"/>
    </location>
</feature>
<dbReference type="RefSeq" id="WP_089530290.1">
    <property type="nucleotide sequence ID" value="NZ_CP022437.1"/>
</dbReference>
<dbReference type="PANTHER" id="PTHR47245:SF1">
    <property type="entry name" value="FOLDASE PROTEIN PRSA"/>
    <property type="match status" value="1"/>
</dbReference>
<protein>
    <recommendedName>
        <fullName evidence="2">peptidylprolyl isomerase</fullName>
        <ecNumber evidence="2">5.2.1.8</ecNumber>
    </recommendedName>
</protein>
<dbReference type="Pfam" id="PF13145">
    <property type="entry name" value="Rotamase_2"/>
    <property type="match status" value="1"/>
</dbReference>
<accession>A0A221M7V7</accession>
<sequence>MPKRLLLGIIVVLLITNVATLLFWNKQQGKIILNNENTEVDVKEPVATIDGETISYDSWMSTLRETHGKEQLKRMIDTKIVKQLAAEHEIEVSEKVIKRELALLTGMQGPMTPKEVKQKEKEWREDIIYRYQLGALLTMDTTISEEEMKSYYDNYKNQYDFSASMKVSHIIVKNTKTAEKVKKELDNGASFSLLAKEYSIDEDTKKDGGYLGYFQTNSQFLPMGYFETAKEMDAGTYSEPFKSNTGVAIIYLHRLLPDINFTYKEIKPYLKRELALDQLDQSLTTEPLWNKLDIKWVYEESKK</sequence>
<evidence type="ECO:0000256" key="5">
    <source>
        <dbReference type="ARBA" id="ARBA00023235"/>
    </source>
</evidence>
<evidence type="ECO:0000256" key="6">
    <source>
        <dbReference type="PROSITE-ProRule" id="PRU00278"/>
    </source>
</evidence>
<dbReference type="KEGG" id="vne:CFK40_01225"/>
<evidence type="ECO:0000256" key="4">
    <source>
        <dbReference type="ARBA" id="ARBA00023110"/>
    </source>
</evidence>
<proteinExistence type="predicted"/>
<reference evidence="8 9" key="1">
    <citation type="journal article" date="2003" name="Int. J. Syst. Evol. Microbiol.">
        <title>Virgibacillus carmonensis sp. nov., Virgibacillus necropolis sp. nov. and Virgibacillus picturae sp. nov., three novel species isolated from deteriorated mural paintings, transfer of the species of the genus salibacillus to Virgibacillus, as Virgibacillus marismortui comb. nov. and Virgibacillus salexigens comb. nov., and emended description of the genus Virgibacillus.</title>
        <authorList>
            <person name="Heyrman J."/>
            <person name="Logan N.A."/>
            <person name="Busse H.J."/>
            <person name="Balcaen A."/>
            <person name="Lebbe L."/>
            <person name="Rodriguez-Diaz M."/>
            <person name="Swings J."/>
            <person name="De Vos P."/>
        </authorList>
    </citation>
    <scope>NUCLEOTIDE SEQUENCE [LARGE SCALE GENOMIC DNA]</scope>
    <source>
        <strain evidence="8 9">LMG 19488</strain>
    </source>
</reference>
<dbReference type="Gene3D" id="3.10.50.40">
    <property type="match status" value="1"/>
</dbReference>
<dbReference type="AlphaFoldDB" id="A0A221M7V7"/>
<evidence type="ECO:0000313" key="8">
    <source>
        <dbReference type="EMBL" id="ASN03718.1"/>
    </source>
</evidence>
<dbReference type="PANTHER" id="PTHR47245">
    <property type="entry name" value="PEPTIDYLPROLYL ISOMERASE"/>
    <property type="match status" value="1"/>
</dbReference>
<dbReference type="PROSITE" id="PS01096">
    <property type="entry name" value="PPIC_PPIASE_1"/>
    <property type="match status" value="1"/>
</dbReference>
<organism evidence="8 9">
    <name type="scientific">Virgibacillus necropolis</name>
    <dbReference type="NCBI Taxonomy" id="163877"/>
    <lineage>
        <taxon>Bacteria</taxon>
        <taxon>Bacillati</taxon>
        <taxon>Bacillota</taxon>
        <taxon>Bacilli</taxon>
        <taxon>Bacillales</taxon>
        <taxon>Bacillaceae</taxon>
        <taxon>Virgibacillus</taxon>
    </lineage>
</organism>
<dbReference type="InterPro" id="IPR023058">
    <property type="entry name" value="PPIase_PpiC_CS"/>
</dbReference>
<evidence type="ECO:0000256" key="3">
    <source>
        <dbReference type="ARBA" id="ARBA00022729"/>
    </source>
</evidence>
<dbReference type="InterPro" id="IPR000297">
    <property type="entry name" value="PPIase_PpiC"/>
</dbReference>
<gene>
    <name evidence="8" type="ORF">CFK40_01225</name>
</gene>
<dbReference type="SUPFAM" id="SSF54534">
    <property type="entry name" value="FKBP-like"/>
    <property type="match status" value="1"/>
</dbReference>
<dbReference type="SUPFAM" id="SSF109998">
    <property type="entry name" value="Triger factor/SurA peptide-binding domain-like"/>
    <property type="match status" value="1"/>
</dbReference>
<dbReference type="PROSITE" id="PS50198">
    <property type="entry name" value="PPIC_PPIASE_2"/>
    <property type="match status" value="1"/>
</dbReference>
<dbReference type="EC" id="5.2.1.8" evidence="2"/>
<keyword evidence="4 6" id="KW-0697">Rotamase</keyword>
<keyword evidence="3" id="KW-0732">Signal</keyword>
<dbReference type="InterPro" id="IPR027304">
    <property type="entry name" value="Trigger_fact/SurA_dom_sf"/>
</dbReference>
<name>A0A221M7V7_9BACI</name>
<evidence type="ECO:0000256" key="1">
    <source>
        <dbReference type="ARBA" id="ARBA00000971"/>
    </source>
</evidence>
<dbReference type="InterPro" id="IPR046357">
    <property type="entry name" value="PPIase_dom_sf"/>
</dbReference>
<evidence type="ECO:0000256" key="2">
    <source>
        <dbReference type="ARBA" id="ARBA00013194"/>
    </source>
</evidence>
<evidence type="ECO:0000313" key="9">
    <source>
        <dbReference type="Proteomes" id="UP000204391"/>
    </source>
</evidence>
<comment type="catalytic activity">
    <reaction evidence="1">
        <text>[protein]-peptidylproline (omega=180) = [protein]-peptidylproline (omega=0)</text>
        <dbReference type="Rhea" id="RHEA:16237"/>
        <dbReference type="Rhea" id="RHEA-COMP:10747"/>
        <dbReference type="Rhea" id="RHEA-COMP:10748"/>
        <dbReference type="ChEBI" id="CHEBI:83833"/>
        <dbReference type="ChEBI" id="CHEBI:83834"/>
        <dbReference type="EC" id="5.2.1.8"/>
    </reaction>
</comment>
<dbReference type="Gene3D" id="1.10.4030.10">
    <property type="entry name" value="Porin chaperone SurA, peptide-binding domain"/>
    <property type="match status" value="1"/>
</dbReference>
<dbReference type="OrthoDB" id="2677468at2"/>
<dbReference type="Proteomes" id="UP000204391">
    <property type="component" value="Chromosome"/>
</dbReference>